<dbReference type="EMBL" id="EF146814">
    <property type="protein sequence ID" value="ABK94858.1"/>
    <property type="molecule type" value="mRNA"/>
</dbReference>
<protein>
    <submittedName>
        <fullName evidence="1">Uncharacterized protein</fullName>
    </submittedName>
</protein>
<evidence type="ECO:0000313" key="1">
    <source>
        <dbReference type="EMBL" id="ABK94858.1"/>
    </source>
</evidence>
<sequence>MIPHATSRSIFMKKKMPKNAHYLDIGFSYILCCHKLFNHSLANNLILATFTQVF</sequence>
<accession>A9PEQ5</accession>
<organism evidence="1">
    <name type="scientific">Populus trichocarpa</name>
    <name type="common">Western balsam poplar</name>
    <name type="synonym">Populus balsamifera subsp. trichocarpa</name>
    <dbReference type="NCBI Taxonomy" id="3694"/>
    <lineage>
        <taxon>Eukaryota</taxon>
        <taxon>Viridiplantae</taxon>
        <taxon>Streptophyta</taxon>
        <taxon>Embryophyta</taxon>
        <taxon>Tracheophyta</taxon>
        <taxon>Spermatophyta</taxon>
        <taxon>Magnoliopsida</taxon>
        <taxon>eudicotyledons</taxon>
        <taxon>Gunneridae</taxon>
        <taxon>Pentapetalae</taxon>
        <taxon>rosids</taxon>
        <taxon>fabids</taxon>
        <taxon>Malpighiales</taxon>
        <taxon>Salicaceae</taxon>
        <taxon>Saliceae</taxon>
        <taxon>Populus</taxon>
    </lineage>
</organism>
<dbReference type="AlphaFoldDB" id="A9PEQ5"/>
<reference evidence="1" key="1">
    <citation type="journal article" date="2008" name="BMC Genomics">
        <title>Analysis of 4,664 high-quality sequence-finished poplar full-length cDNA clones and their utility for the discovery of genes responding to insect feeding.</title>
        <authorList>
            <person name="Ralph S.G."/>
            <person name="Chun H.J."/>
            <person name="Cooper D."/>
            <person name="Kirkpatrick R."/>
            <person name="Kolosova N."/>
            <person name="Gunter L."/>
            <person name="Tuskan G.A."/>
            <person name="Douglas C.J."/>
            <person name="Holt R.A."/>
            <person name="Jones S.J."/>
            <person name="Marra M.A."/>
            <person name="Bohlmann J."/>
        </authorList>
    </citation>
    <scope>NUCLEOTIDE SEQUENCE</scope>
    <source>
        <tissue evidence="1">Young and mature leaves</tissue>
    </source>
</reference>
<proteinExistence type="evidence at transcript level"/>
<name>A9PEQ5_POPTR</name>